<dbReference type="Pfam" id="PF00378">
    <property type="entry name" value="ECH_1"/>
    <property type="match status" value="1"/>
</dbReference>
<dbReference type="EMBL" id="FONX01000008">
    <property type="protein sequence ID" value="SFE96056.1"/>
    <property type="molecule type" value="Genomic_DNA"/>
</dbReference>
<dbReference type="InterPro" id="IPR029045">
    <property type="entry name" value="ClpP/crotonase-like_dom_sf"/>
</dbReference>
<dbReference type="InterPro" id="IPR051683">
    <property type="entry name" value="Enoyl-CoA_Hydratase/Isomerase"/>
</dbReference>
<accession>A0A1I2EUC1</accession>
<sequence length="265" mass="27707">MSQAPLAITQSGAVARITLTQPEVRNAFSDAVIAAITAAFEDVGARSDVRAVVLAAEGPAFCAGADLNWMRRMADYTRGENIADAALLAAMLRTIAECPKPTIARVQGDVYAGGMGLVAACDMAVAVETAGFCLSEVRLGLIPATISPYVIRAMGTRAAQRYFLTAERFDAAEALRIGFVHAVAADAAALDATVDAWTRTLSANSPQAVRACKRLVNDVAGRAIDDALIAATVEGIADIRASEEGREGVQAFLNKRKPSWLAPAG</sequence>
<organism evidence="2 3">
    <name type="scientific">Paracidovorax wautersii</name>
    <dbReference type="NCBI Taxonomy" id="1177982"/>
    <lineage>
        <taxon>Bacteria</taxon>
        <taxon>Pseudomonadati</taxon>
        <taxon>Pseudomonadota</taxon>
        <taxon>Betaproteobacteria</taxon>
        <taxon>Burkholderiales</taxon>
        <taxon>Comamonadaceae</taxon>
        <taxon>Paracidovorax</taxon>
    </lineage>
</organism>
<keyword evidence="3" id="KW-1185">Reference proteome</keyword>
<protein>
    <submittedName>
        <fullName evidence="2">Methylglutaconyl-CoA hydratase</fullName>
    </submittedName>
</protein>
<dbReference type="Proteomes" id="UP000199119">
    <property type="component" value="Unassembled WGS sequence"/>
</dbReference>
<dbReference type="STRING" id="1177982.SAMN04489711_108106"/>
<name>A0A1I2EUC1_9BURK</name>
<dbReference type="OrthoDB" id="9807606at2"/>
<comment type="similarity">
    <text evidence="1">Belongs to the enoyl-CoA hydratase/isomerase family.</text>
</comment>
<reference evidence="3" key="1">
    <citation type="submission" date="2016-10" db="EMBL/GenBank/DDBJ databases">
        <authorList>
            <person name="Varghese N."/>
            <person name="Submissions S."/>
        </authorList>
    </citation>
    <scope>NUCLEOTIDE SEQUENCE [LARGE SCALE GENOMIC DNA]</scope>
    <source>
        <strain evidence="3">DSM 27981</strain>
    </source>
</reference>
<gene>
    <name evidence="2" type="ORF">SAMN04489711_108106</name>
</gene>
<evidence type="ECO:0000313" key="2">
    <source>
        <dbReference type="EMBL" id="SFE96056.1"/>
    </source>
</evidence>
<dbReference type="AlphaFoldDB" id="A0A1I2EUC1"/>
<dbReference type="PANTHER" id="PTHR42964">
    <property type="entry name" value="ENOYL-COA HYDRATASE"/>
    <property type="match status" value="1"/>
</dbReference>
<dbReference type="GO" id="GO:0003824">
    <property type="term" value="F:catalytic activity"/>
    <property type="evidence" value="ECO:0007669"/>
    <property type="project" value="UniProtKB-ARBA"/>
</dbReference>
<dbReference type="SUPFAM" id="SSF52096">
    <property type="entry name" value="ClpP/crotonase"/>
    <property type="match status" value="1"/>
</dbReference>
<evidence type="ECO:0000256" key="1">
    <source>
        <dbReference type="ARBA" id="ARBA00005254"/>
    </source>
</evidence>
<dbReference type="Gene3D" id="1.10.12.10">
    <property type="entry name" value="Lyase 2-enoyl-coa Hydratase, Chain A, domain 2"/>
    <property type="match status" value="1"/>
</dbReference>
<evidence type="ECO:0000313" key="3">
    <source>
        <dbReference type="Proteomes" id="UP000199119"/>
    </source>
</evidence>
<proteinExistence type="inferred from homology"/>
<dbReference type="Gene3D" id="3.90.226.10">
    <property type="entry name" value="2-enoyl-CoA Hydratase, Chain A, domain 1"/>
    <property type="match status" value="1"/>
</dbReference>
<dbReference type="CDD" id="cd06558">
    <property type="entry name" value="crotonase-like"/>
    <property type="match status" value="1"/>
</dbReference>
<dbReference type="InterPro" id="IPR014748">
    <property type="entry name" value="Enoyl-CoA_hydra_C"/>
</dbReference>
<dbReference type="PANTHER" id="PTHR42964:SF1">
    <property type="entry name" value="POLYKETIDE BIOSYNTHESIS ENOYL-COA HYDRATASE PKSH-RELATED"/>
    <property type="match status" value="1"/>
</dbReference>
<dbReference type="RefSeq" id="WP_092939927.1">
    <property type="nucleotide sequence ID" value="NZ_FONX01000008.1"/>
</dbReference>
<dbReference type="InterPro" id="IPR001753">
    <property type="entry name" value="Enoyl-CoA_hydra/iso"/>
</dbReference>